<dbReference type="PANTHER" id="PTHR43861">
    <property type="entry name" value="TRANS-ACONITATE 2-METHYLTRANSFERASE-RELATED"/>
    <property type="match status" value="1"/>
</dbReference>
<dbReference type="SUPFAM" id="SSF53335">
    <property type="entry name" value="S-adenosyl-L-methionine-dependent methyltransferases"/>
    <property type="match status" value="1"/>
</dbReference>
<dbReference type="RefSeq" id="WP_015853469.1">
    <property type="nucleotide sequence ID" value="NC_012881.1"/>
</dbReference>
<dbReference type="OrthoDB" id="9816564at2"/>
<protein>
    <submittedName>
        <fullName evidence="1">Methyltransferase type 12</fullName>
    </submittedName>
</protein>
<dbReference type="HOGENOM" id="CLU_100577_0_0_7"/>
<evidence type="ECO:0000313" key="1">
    <source>
        <dbReference type="EMBL" id="ACS81653.1"/>
    </source>
</evidence>
<dbReference type="GO" id="GO:0008168">
    <property type="term" value="F:methyltransferase activity"/>
    <property type="evidence" value="ECO:0007669"/>
    <property type="project" value="UniProtKB-KW"/>
</dbReference>
<reference evidence="1 2" key="1">
    <citation type="submission" date="2009-06" db="EMBL/GenBank/DDBJ databases">
        <title>Complete sequence of Desulfovibrio salexigens DSM 2638.</title>
        <authorList>
            <consortium name="US DOE Joint Genome Institute"/>
            <person name="Lucas S."/>
            <person name="Copeland A."/>
            <person name="Lapidus A."/>
            <person name="Glavina del Rio T."/>
            <person name="Tice H."/>
            <person name="Bruce D."/>
            <person name="Goodwin L."/>
            <person name="Pitluck S."/>
            <person name="Munk A.C."/>
            <person name="Brettin T."/>
            <person name="Detter J.C."/>
            <person name="Han C."/>
            <person name="Tapia R."/>
            <person name="Larimer F."/>
            <person name="Land M."/>
            <person name="Hauser L."/>
            <person name="Kyrpides N."/>
            <person name="Anderson I."/>
            <person name="Wall J.D."/>
            <person name="Arkin A.P."/>
            <person name="Dehal P."/>
            <person name="Chivian D."/>
            <person name="Giles B."/>
            <person name="Hazen T.C."/>
        </authorList>
    </citation>
    <scope>NUCLEOTIDE SEQUENCE [LARGE SCALE GENOMIC DNA]</scope>
    <source>
        <strain evidence="2">ATCC 14822 / DSM 2638 / NCIMB 8403 / VKM B-1763</strain>
    </source>
</reference>
<dbReference type="EMBL" id="CP001649">
    <property type="protein sequence ID" value="ACS81653.1"/>
    <property type="molecule type" value="Genomic_DNA"/>
</dbReference>
<name>C6BTH2_MARSD</name>
<organism evidence="1 2">
    <name type="scientific">Maridesulfovibrio salexigens (strain ATCC 14822 / DSM 2638 / NCIMB 8403 / VKM B-1763)</name>
    <name type="common">Desulfovibrio salexigens</name>
    <dbReference type="NCBI Taxonomy" id="526222"/>
    <lineage>
        <taxon>Bacteria</taxon>
        <taxon>Pseudomonadati</taxon>
        <taxon>Thermodesulfobacteriota</taxon>
        <taxon>Desulfovibrionia</taxon>
        <taxon>Desulfovibrionales</taxon>
        <taxon>Desulfovibrionaceae</taxon>
        <taxon>Maridesulfovibrio</taxon>
    </lineage>
</organism>
<dbReference type="STRING" id="526222.Desal_3607"/>
<dbReference type="AlphaFoldDB" id="C6BTH2"/>
<gene>
    <name evidence="1" type="ordered locus">Desal_3607</name>
</gene>
<keyword evidence="1" id="KW-0489">Methyltransferase</keyword>
<evidence type="ECO:0000313" key="2">
    <source>
        <dbReference type="Proteomes" id="UP000002601"/>
    </source>
</evidence>
<dbReference type="InterPro" id="IPR029063">
    <property type="entry name" value="SAM-dependent_MTases_sf"/>
</dbReference>
<sequence length="241" mass="27445">MNSELDKFVISYEGGREYDFDNKVLLNWYPRRVAELCNKGGSLLELGLGHGYTSPLFSKIFDEHVVVEGSSAVIDNFHRRNPNTEVEIINALFEDFETDKKYDVIIFGFILEHLEDPVLVLKRFKKFLVDGGRIFVSVPNALSMNRRLGNYAGFLDDIYKLTQNDLDLGHKKLYSVESLKQEMNDAGYVVERMEGLYLKPFTTAQILSLNLDDKVIEGLCKIGIDYPELCCGLLAEGRIDV</sequence>
<dbReference type="CDD" id="cd02440">
    <property type="entry name" value="AdoMet_MTases"/>
    <property type="match status" value="1"/>
</dbReference>
<dbReference type="eggNOG" id="COG2227">
    <property type="taxonomic scope" value="Bacteria"/>
</dbReference>
<keyword evidence="1" id="KW-0808">Transferase</keyword>
<keyword evidence="2" id="KW-1185">Reference proteome</keyword>
<accession>C6BTH2</accession>
<dbReference type="Pfam" id="PF13489">
    <property type="entry name" value="Methyltransf_23"/>
    <property type="match status" value="1"/>
</dbReference>
<dbReference type="KEGG" id="dsa:Desal_3607"/>
<proteinExistence type="predicted"/>
<dbReference type="GO" id="GO:0032259">
    <property type="term" value="P:methylation"/>
    <property type="evidence" value="ECO:0007669"/>
    <property type="project" value="UniProtKB-KW"/>
</dbReference>
<dbReference type="Gene3D" id="3.40.50.150">
    <property type="entry name" value="Vaccinia Virus protein VP39"/>
    <property type="match status" value="1"/>
</dbReference>
<dbReference type="Proteomes" id="UP000002601">
    <property type="component" value="Chromosome"/>
</dbReference>